<organism evidence="3">
    <name type="scientific">uncultured Caudovirales phage</name>
    <dbReference type="NCBI Taxonomy" id="2100421"/>
    <lineage>
        <taxon>Viruses</taxon>
        <taxon>Duplodnaviria</taxon>
        <taxon>Heunggongvirae</taxon>
        <taxon>Uroviricota</taxon>
        <taxon>Caudoviricetes</taxon>
        <taxon>Peduoviridae</taxon>
        <taxon>Maltschvirus</taxon>
        <taxon>Maltschvirus maltsch</taxon>
    </lineage>
</organism>
<dbReference type="GO" id="GO:0019069">
    <property type="term" value="P:viral capsid assembly"/>
    <property type="evidence" value="ECO:0007669"/>
    <property type="project" value="InterPro"/>
</dbReference>
<feature type="coiled-coil region" evidence="1">
    <location>
        <begin position="34"/>
        <end position="95"/>
    </location>
</feature>
<evidence type="ECO:0000313" key="3">
    <source>
        <dbReference type="EMBL" id="ASN72769.1"/>
    </source>
</evidence>
<feature type="region of interest" description="Disordered" evidence="2">
    <location>
        <begin position="147"/>
        <end position="172"/>
    </location>
</feature>
<evidence type="ECO:0000256" key="2">
    <source>
        <dbReference type="SAM" id="MobiDB-lite"/>
    </source>
</evidence>
<dbReference type="EMBL" id="MF417972">
    <property type="protein sequence ID" value="ASN72769.1"/>
    <property type="molecule type" value="Genomic_DNA"/>
</dbReference>
<name>A0A2H4JDL2_9CAUD</name>
<gene>
    <name evidence="3" type="ORF">10S4_13</name>
</gene>
<proteinExistence type="predicted"/>
<keyword evidence="1" id="KW-0175">Coiled coil</keyword>
<dbReference type="Pfam" id="PF06810">
    <property type="entry name" value="Phage_scaffold"/>
    <property type="match status" value="1"/>
</dbReference>
<protein>
    <submittedName>
        <fullName evidence="3">Minor capsid protein</fullName>
    </submittedName>
</protein>
<reference evidence="3" key="1">
    <citation type="submission" date="2017-06" db="EMBL/GenBank/DDBJ databases">
        <title>Novel phages from South African skin metaviromes.</title>
        <authorList>
            <person name="van Zyl L.J."/>
            <person name="Abrahams Y."/>
            <person name="Stander E.A."/>
            <person name="Kirby B.M."/>
            <person name="Clavaud C."/>
            <person name="Farcet C."/>
            <person name="Breton L."/>
            <person name="Trindade M.I."/>
        </authorList>
    </citation>
    <scope>NUCLEOTIDE SEQUENCE</scope>
</reference>
<dbReference type="InterPro" id="IPR009636">
    <property type="entry name" value="SCAF"/>
</dbReference>
<evidence type="ECO:0000256" key="1">
    <source>
        <dbReference type="SAM" id="Coils"/>
    </source>
</evidence>
<accession>A0A2H4JDL2</accession>
<sequence length="199" mass="22659">MDLYALLGRFKDGEIEKQKVLDAIDESKSGMVPRSRLNDKNAEIEELKTEISNRDEQIAKLQDSVKDDSEIQKELDELKNKNAEWQSKYQESQLNNAVKLAVAKEANDANDILAFINQDELELQEDGTVKGLDKAIESLKESKPYLFADNVPKGNTPQDGNNPEFGLTKEQFDNMSVAERTELFLNDRETHDKLLNQNQ</sequence>